<dbReference type="OrthoDB" id="4424523at2759"/>
<dbReference type="GeneID" id="67008447"/>
<proteinExistence type="predicted"/>
<accession>A0A9P3BGH3</accession>
<protein>
    <submittedName>
        <fullName evidence="2">Uncharacterized protein</fullName>
    </submittedName>
</protein>
<feature type="region of interest" description="Disordered" evidence="1">
    <location>
        <begin position="70"/>
        <end position="94"/>
    </location>
</feature>
<sequence length="322" mass="37237">MLSATTNRLRTQIRTSNFSTLQNAIPLARNTIHSLVQSSRLFAQKYQVQKLASLDRSTSTHEKALAALARLSKRDPPRHPSKRTPDKESRDNLADRVEKALKESGLRTWGFPIYRCTYQNDSDWAEFLDRYRWHISDILKNYNGLDMLDNFQTTVFEDRALFEGASTATIRGHFQKWATTAIQEESGGSPDMIRYFNVKAARYRFCLFVDEESLQSVLQAPIDDCINKDAFVNMLNGWWKPESIEDFSQEDLEDVDKPEDLLDDGYDPVEGCTLKDVGWMKVALCDAGLEGFLKMGEYGEWERLYERPQEICYNISNFHARR</sequence>
<dbReference type="Proteomes" id="UP001043456">
    <property type="component" value="Unassembled WGS sequence"/>
</dbReference>
<evidence type="ECO:0000313" key="2">
    <source>
        <dbReference type="EMBL" id="GIJ90872.1"/>
    </source>
</evidence>
<comment type="caution">
    <text evidence="2">The sequence shown here is derived from an EMBL/GenBank/DDBJ whole genome shotgun (WGS) entry which is preliminary data.</text>
</comment>
<feature type="compositionally biased region" description="Basic and acidic residues" evidence="1">
    <location>
        <begin position="72"/>
        <end position="94"/>
    </location>
</feature>
<reference evidence="2 3" key="1">
    <citation type="submission" date="2018-10" db="EMBL/GenBank/DDBJ databases">
        <title>Pan-genome distribution and transcriptional activeness of fungal secondary metabolism genes in Aspergillus section Fumigati.</title>
        <authorList>
            <person name="Takahashi H."/>
            <person name="Umemura M."/>
            <person name="Ninomiya A."/>
            <person name="Kusuya Y."/>
            <person name="Urayama S."/>
            <person name="Shimizu M."/>
            <person name="Watanabe A."/>
            <person name="Kamei K."/>
            <person name="Yaguchi T."/>
            <person name="Hagiwara D."/>
        </authorList>
    </citation>
    <scope>NUCLEOTIDE SEQUENCE [LARGE SCALE GENOMIC DNA]</scope>
    <source>
        <strain evidence="2 3">IFM 55266</strain>
    </source>
</reference>
<evidence type="ECO:0000313" key="3">
    <source>
        <dbReference type="Proteomes" id="UP001043456"/>
    </source>
</evidence>
<dbReference type="EMBL" id="BHVY01000007">
    <property type="protein sequence ID" value="GIJ90872.1"/>
    <property type="molecule type" value="Genomic_DNA"/>
</dbReference>
<keyword evidence="3" id="KW-1185">Reference proteome</keyword>
<name>A0A9P3BGH3_9EURO</name>
<evidence type="ECO:0000256" key="1">
    <source>
        <dbReference type="SAM" id="MobiDB-lite"/>
    </source>
</evidence>
<organism evidence="2 3">
    <name type="scientific">Aspergillus pseudoviridinutans</name>
    <dbReference type="NCBI Taxonomy" id="1517512"/>
    <lineage>
        <taxon>Eukaryota</taxon>
        <taxon>Fungi</taxon>
        <taxon>Dikarya</taxon>
        <taxon>Ascomycota</taxon>
        <taxon>Pezizomycotina</taxon>
        <taxon>Eurotiomycetes</taxon>
        <taxon>Eurotiomycetidae</taxon>
        <taxon>Eurotiales</taxon>
        <taxon>Aspergillaceae</taxon>
        <taxon>Aspergillus</taxon>
        <taxon>Aspergillus subgen. Fumigati</taxon>
    </lineage>
</organism>
<gene>
    <name evidence="2" type="ORF">Asppvi_009837</name>
</gene>
<dbReference type="AlphaFoldDB" id="A0A9P3BGH3"/>
<dbReference type="RefSeq" id="XP_043161618.1">
    <property type="nucleotide sequence ID" value="XM_043305683.1"/>
</dbReference>